<keyword evidence="3" id="KW-0413">Isomerase</keyword>
<reference evidence="3 4" key="1">
    <citation type="journal article" date="2010" name="Cell">
        <title>The genome of Naegleria gruberi illuminates early eukaryotic versatility.</title>
        <authorList>
            <person name="Fritz-Laylin L.K."/>
            <person name="Prochnik S.E."/>
            <person name="Ginger M.L."/>
            <person name="Dacks J.B."/>
            <person name="Carpenter M.L."/>
            <person name="Field M.C."/>
            <person name="Kuo A."/>
            <person name="Paredez A."/>
            <person name="Chapman J."/>
            <person name="Pham J."/>
            <person name="Shu S."/>
            <person name="Neupane R."/>
            <person name="Cipriano M."/>
            <person name="Mancuso J."/>
            <person name="Tu H."/>
            <person name="Salamov A."/>
            <person name="Lindquist E."/>
            <person name="Shapiro H."/>
            <person name="Lucas S."/>
            <person name="Grigoriev I.V."/>
            <person name="Cande W.Z."/>
            <person name="Fulton C."/>
            <person name="Rokhsar D.S."/>
            <person name="Dawson S.C."/>
        </authorList>
    </citation>
    <scope>NUCLEOTIDE SEQUENCE [LARGE SCALE GENOMIC DNA]</scope>
    <source>
        <strain evidence="3 4">NEG-M</strain>
    </source>
</reference>
<dbReference type="InterPro" id="IPR013766">
    <property type="entry name" value="Thioredoxin_domain"/>
</dbReference>
<dbReference type="KEGG" id="ngr:NAEGRDRAFT_80462"/>
<gene>
    <name evidence="3" type="ORF">NAEGRDRAFT_80462</name>
</gene>
<dbReference type="GO" id="GO:0016853">
    <property type="term" value="F:isomerase activity"/>
    <property type="evidence" value="ECO:0007669"/>
    <property type="project" value="UniProtKB-KW"/>
</dbReference>
<dbReference type="PRINTS" id="PR00421">
    <property type="entry name" value="THIOREDOXIN"/>
</dbReference>
<dbReference type="GeneID" id="8863048"/>
<dbReference type="FunCoup" id="D2VLM6">
    <property type="interactions" value="59"/>
</dbReference>
<dbReference type="OrthoDB" id="427280at2759"/>
<dbReference type="PANTHER" id="PTHR45815:SF3">
    <property type="entry name" value="PROTEIN DISULFIDE-ISOMERASE A6"/>
    <property type="match status" value="1"/>
</dbReference>
<dbReference type="Proteomes" id="UP000006671">
    <property type="component" value="Unassembled WGS sequence"/>
</dbReference>
<dbReference type="EMBL" id="GG738880">
    <property type="protein sequence ID" value="EFC42418.1"/>
    <property type="molecule type" value="Genomic_DNA"/>
</dbReference>
<dbReference type="PANTHER" id="PTHR45815">
    <property type="entry name" value="PROTEIN DISULFIDE-ISOMERASE A6"/>
    <property type="match status" value="1"/>
</dbReference>
<dbReference type="STRING" id="5762.D2VLM6"/>
<dbReference type="InParanoid" id="D2VLM6"/>
<evidence type="ECO:0000313" key="4">
    <source>
        <dbReference type="Proteomes" id="UP000006671"/>
    </source>
</evidence>
<feature type="chain" id="PRO_5003037673" evidence="1">
    <location>
        <begin position="24"/>
        <end position="378"/>
    </location>
</feature>
<dbReference type="GO" id="GO:0034976">
    <property type="term" value="P:response to endoplasmic reticulum stress"/>
    <property type="evidence" value="ECO:0007669"/>
    <property type="project" value="TreeGrafter"/>
</dbReference>
<dbReference type="GO" id="GO:0015035">
    <property type="term" value="F:protein-disulfide reductase activity"/>
    <property type="evidence" value="ECO:0007669"/>
    <property type="project" value="TreeGrafter"/>
</dbReference>
<evidence type="ECO:0000259" key="2">
    <source>
        <dbReference type="PROSITE" id="PS51352"/>
    </source>
</evidence>
<sequence length="378" mass="41623">MYSRKLFVVAALMVAFAAVAVMASSSSSPEVVDLTDMNFDRLVTNSDAPWIVAFVAPWCGHCQRLHPEYDKAAKSLGGVVNIGRINCDNEKGLAQRFGIRGFPTIKIFPAYKSSKAKPEDYQGARESSSIVSAALSLLNAVKDPVKKIDEDLDSWILDENSSQNAKVVLFSSKTANPNLFKSIAVEFTSRKVDFAFVGGDKLIEKFGIEKTPALLVFKNGQSLEDYVKYDGQLKKGSMVQFVEANIPKGDRSAPVPVPRKKKAAPITIVEDKETLNKKCERMCVIGFVDSQTESQLKQLAEKYPENTILQVNSGSDVDTSLRGLFSIDSQEGWQIVVYRASKKKFALKQSITELSEASLLLDRVIGGDQAFKSLKDEL</sequence>
<dbReference type="SUPFAM" id="SSF52833">
    <property type="entry name" value="Thioredoxin-like"/>
    <property type="match status" value="2"/>
</dbReference>
<dbReference type="OMA" id="IPDWIET"/>
<proteinExistence type="predicted"/>
<dbReference type="eggNOG" id="KOG0191">
    <property type="taxonomic scope" value="Eukaryota"/>
</dbReference>
<protein>
    <submittedName>
        <fullName evidence="3">Disulfide isomerase</fullName>
    </submittedName>
</protein>
<dbReference type="Pfam" id="PF00085">
    <property type="entry name" value="Thioredoxin"/>
    <property type="match status" value="1"/>
</dbReference>
<organism evidence="4">
    <name type="scientific">Naegleria gruberi</name>
    <name type="common">Amoeba</name>
    <dbReference type="NCBI Taxonomy" id="5762"/>
    <lineage>
        <taxon>Eukaryota</taxon>
        <taxon>Discoba</taxon>
        <taxon>Heterolobosea</taxon>
        <taxon>Tetramitia</taxon>
        <taxon>Eutetramitia</taxon>
        <taxon>Vahlkampfiidae</taxon>
        <taxon>Naegleria</taxon>
    </lineage>
</organism>
<evidence type="ECO:0000256" key="1">
    <source>
        <dbReference type="SAM" id="SignalP"/>
    </source>
</evidence>
<dbReference type="CDD" id="cd03001">
    <property type="entry name" value="PDI_a_P5"/>
    <property type="match status" value="1"/>
</dbReference>
<keyword evidence="1" id="KW-0732">Signal</keyword>
<keyword evidence="4" id="KW-1185">Reference proteome</keyword>
<dbReference type="CDD" id="cd02981">
    <property type="entry name" value="PDI_b_family"/>
    <property type="match status" value="1"/>
</dbReference>
<feature type="domain" description="Thioredoxin" evidence="2">
    <location>
        <begin position="7"/>
        <end position="139"/>
    </location>
</feature>
<dbReference type="AlphaFoldDB" id="D2VLM6"/>
<evidence type="ECO:0000313" key="3">
    <source>
        <dbReference type="EMBL" id="EFC42418.1"/>
    </source>
</evidence>
<dbReference type="PROSITE" id="PS51352">
    <property type="entry name" value="THIOREDOXIN_2"/>
    <property type="match status" value="1"/>
</dbReference>
<dbReference type="VEuPathDB" id="AmoebaDB:NAEGRDRAFT_80462"/>
<dbReference type="GO" id="GO:0005788">
    <property type="term" value="C:endoplasmic reticulum lumen"/>
    <property type="evidence" value="ECO:0007669"/>
    <property type="project" value="TreeGrafter"/>
</dbReference>
<accession>D2VLM6</accession>
<dbReference type="RefSeq" id="XP_002675162.1">
    <property type="nucleotide sequence ID" value="XM_002675116.1"/>
</dbReference>
<dbReference type="Gene3D" id="3.40.30.10">
    <property type="entry name" value="Glutaredoxin"/>
    <property type="match status" value="2"/>
</dbReference>
<feature type="signal peptide" evidence="1">
    <location>
        <begin position="1"/>
        <end position="23"/>
    </location>
</feature>
<dbReference type="InterPro" id="IPR036249">
    <property type="entry name" value="Thioredoxin-like_sf"/>
</dbReference>
<name>D2VLM6_NAEGR</name>